<name>A0ABP8HLK1_9BACT</name>
<organism evidence="1 2">
    <name type="scientific">Flaviaesturariibacter amylovorans</name>
    <dbReference type="NCBI Taxonomy" id="1084520"/>
    <lineage>
        <taxon>Bacteria</taxon>
        <taxon>Pseudomonadati</taxon>
        <taxon>Bacteroidota</taxon>
        <taxon>Chitinophagia</taxon>
        <taxon>Chitinophagales</taxon>
        <taxon>Chitinophagaceae</taxon>
        <taxon>Flaviaestuariibacter</taxon>
    </lineage>
</organism>
<dbReference type="RefSeq" id="WP_345257540.1">
    <property type="nucleotide sequence ID" value="NZ_BAABGY010000014.1"/>
</dbReference>
<keyword evidence="2" id="KW-1185">Reference proteome</keyword>
<dbReference type="EMBL" id="BAABGY010000014">
    <property type="protein sequence ID" value="GAA4340852.1"/>
    <property type="molecule type" value="Genomic_DNA"/>
</dbReference>
<proteinExistence type="predicted"/>
<protein>
    <submittedName>
        <fullName evidence="1">Uncharacterized protein</fullName>
    </submittedName>
</protein>
<gene>
    <name evidence="1" type="ORF">GCM10023184_38850</name>
</gene>
<accession>A0ABP8HLK1</accession>
<dbReference type="Proteomes" id="UP001501725">
    <property type="component" value="Unassembled WGS sequence"/>
</dbReference>
<comment type="caution">
    <text evidence="1">The sequence shown here is derived from an EMBL/GenBank/DDBJ whole genome shotgun (WGS) entry which is preliminary data.</text>
</comment>
<evidence type="ECO:0000313" key="1">
    <source>
        <dbReference type="EMBL" id="GAA4340852.1"/>
    </source>
</evidence>
<reference evidence="2" key="1">
    <citation type="journal article" date="2019" name="Int. J. Syst. Evol. Microbiol.">
        <title>The Global Catalogue of Microorganisms (GCM) 10K type strain sequencing project: providing services to taxonomists for standard genome sequencing and annotation.</title>
        <authorList>
            <consortium name="The Broad Institute Genomics Platform"/>
            <consortium name="The Broad Institute Genome Sequencing Center for Infectious Disease"/>
            <person name="Wu L."/>
            <person name="Ma J."/>
        </authorList>
    </citation>
    <scope>NUCLEOTIDE SEQUENCE [LARGE SCALE GENOMIC DNA]</scope>
    <source>
        <strain evidence="2">JCM 17919</strain>
    </source>
</reference>
<evidence type="ECO:0000313" key="2">
    <source>
        <dbReference type="Proteomes" id="UP001501725"/>
    </source>
</evidence>
<sequence length="138" mass="16003">MSAQLLPLIQQYKSDKESVYNTWFVNNEDRLKAFRSIRRGMRQVFEDIRSGTFPNDFRGSSLEFVLNCITEQKQVFEGAAHPFYWKPKLRIPDIYENQNKSDCSAGSWSNVMEPGPKTICCGKLSSSTPIKLKDWDRL</sequence>